<feature type="region of interest" description="Disordered" evidence="9">
    <location>
        <begin position="736"/>
        <end position="967"/>
    </location>
</feature>
<dbReference type="GO" id="GO:0005524">
    <property type="term" value="F:ATP binding"/>
    <property type="evidence" value="ECO:0007669"/>
    <property type="project" value="UniProtKB-UniRule"/>
</dbReference>
<feature type="region of interest" description="Disordered" evidence="9">
    <location>
        <begin position="1"/>
        <end position="74"/>
    </location>
</feature>
<feature type="compositionally biased region" description="Basic and acidic residues" evidence="9">
    <location>
        <begin position="1283"/>
        <end position="1308"/>
    </location>
</feature>
<dbReference type="Gene3D" id="2.130.10.10">
    <property type="entry name" value="YVTN repeat-like/Quinoprotein amine dehydrogenase"/>
    <property type="match status" value="3"/>
</dbReference>
<dbReference type="PROSITE" id="PS51745">
    <property type="entry name" value="PB1"/>
    <property type="match status" value="1"/>
</dbReference>
<dbReference type="GO" id="GO:0004672">
    <property type="term" value="F:protein kinase activity"/>
    <property type="evidence" value="ECO:0007669"/>
    <property type="project" value="InterPro"/>
</dbReference>
<keyword evidence="6 8" id="KW-0067">ATP-binding</keyword>
<feature type="region of interest" description="Disordered" evidence="9">
    <location>
        <begin position="337"/>
        <end position="368"/>
    </location>
</feature>
<dbReference type="Pfam" id="PF00069">
    <property type="entry name" value="Pkinase"/>
    <property type="match status" value="2"/>
</dbReference>
<feature type="compositionally biased region" description="Low complexity" evidence="9">
    <location>
        <begin position="38"/>
        <end position="51"/>
    </location>
</feature>
<feature type="binding site" evidence="8">
    <location>
        <position position="402"/>
    </location>
    <ligand>
        <name>ATP</name>
        <dbReference type="ChEBI" id="CHEBI:30616"/>
    </ligand>
</feature>
<dbReference type="InterPro" id="IPR020472">
    <property type="entry name" value="WD40_PAC1"/>
</dbReference>
<feature type="compositionally biased region" description="Polar residues" evidence="9">
    <location>
        <begin position="464"/>
        <end position="481"/>
    </location>
</feature>
<gene>
    <name evidence="12" type="ORF">TrVE_jg12238</name>
</gene>
<dbReference type="SMART" id="SM00320">
    <property type="entry name" value="WD40"/>
    <property type="match status" value="8"/>
</dbReference>
<evidence type="ECO:0000313" key="13">
    <source>
        <dbReference type="Proteomes" id="UP001165160"/>
    </source>
</evidence>
<dbReference type="InterPro" id="IPR050538">
    <property type="entry name" value="MAP_kinase_kinase_kinase"/>
</dbReference>
<evidence type="ECO:0000256" key="4">
    <source>
        <dbReference type="ARBA" id="ARBA00022741"/>
    </source>
</evidence>
<feature type="compositionally biased region" description="Low complexity" evidence="9">
    <location>
        <begin position="343"/>
        <end position="357"/>
    </location>
</feature>
<dbReference type="InterPro" id="IPR001680">
    <property type="entry name" value="WD40_rpt"/>
</dbReference>
<feature type="compositionally biased region" description="Basic residues" evidence="9">
    <location>
        <begin position="917"/>
        <end position="927"/>
    </location>
</feature>
<accession>A0A9W7FN46</accession>
<dbReference type="CDD" id="cd05992">
    <property type="entry name" value="PB1"/>
    <property type="match status" value="1"/>
</dbReference>
<evidence type="ECO:0000259" key="11">
    <source>
        <dbReference type="PROSITE" id="PS51745"/>
    </source>
</evidence>
<keyword evidence="13" id="KW-1185">Reference proteome</keyword>
<dbReference type="Proteomes" id="UP001165160">
    <property type="component" value="Unassembled WGS sequence"/>
</dbReference>
<evidence type="ECO:0000256" key="1">
    <source>
        <dbReference type="ARBA" id="ARBA00022574"/>
    </source>
</evidence>
<proteinExistence type="predicted"/>
<feature type="compositionally biased region" description="Basic and acidic residues" evidence="9">
    <location>
        <begin position="1318"/>
        <end position="1335"/>
    </location>
</feature>
<dbReference type="PROSITE" id="PS50011">
    <property type="entry name" value="PROTEIN_KINASE_DOM"/>
    <property type="match status" value="1"/>
</dbReference>
<feature type="compositionally biased region" description="Polar residues" evidence="9">
    <location>
        <begin position="1219"/>
        <end position="1228"/>
    </location>
</feature>
<feature type="compositionally biased region" description="Polar residues" evidence="9">
    <location>
        <begin position="855"/>
        <end position="867"/>
    </location>
</feature>
<dbReference type="PANTHER" id="PTHR48016:SF56">
    <property type="entry name" value="MAPKK KINASE"/>
    <property type="match status" value="1"/>
</dbReference>
<dbReference type="CDD" id="cd00200">
    <property type="entry name" value="WD40"/>
    <property type="match status" value="1"/>
</dbReference>
<evidence type="ECO:0000256" key="5">
    <source>
        <dbReference type="ARBA" id="ARBA00022777"/>
    </source>
</evidence>
<feature type="compositionally biased region" description="Basic residues" evidence="9">
    <location>
        <begin position="874"/>
        <end position="888"/>
    </location>
</feature>
<dbReference type="InterPro" id="IPR000270">
    <property type="entry name" value="PB1_dom"/>
</dbReference>
<evidence type="ECO:0000256" key="6">
    <source>
        <dbReference type="ARBA" id="ARBA00022840"/>
    </source>
</evidence>
<feature type="repeat" description="WD" evidence="7">
    <location>
        <begin position="1658"/>
        <end position="1679"/>
    </location>
</feature>
<dbReference type="InterPro" id="IPR011009">
    <property type="entry name" value="Kinase-like_dom_sf"/>
</dbReference>
<feature type="repeat" description="WD" evidence="7">
    <location>
        <begin position="1722"/>
        <end position="1756"/>
    </location>
</feature>
<dbReference type="SMART" id="SM00220">
    <property type="entry name" value="S_TKc"/>
    <property type="match status" value="1"/>
</dbReference>
<feature type="repeat" description="WD" evidence="7">
    <location>
        <begin position="1680"/>
        <end position="1721"/>
    </location>
</feature>
<evidence type="ECO:0000259" key="10">
    <source>
        <dbReference type="PROSITE" id="PS50011"/>
    </source>
</evidence>
<dbReference type="CDD" id="cd06606">
    <property type="entry name" value="STKc_MAPKKK"/>
    <property type="match status" value="1"/>
</dbReference>
<protein>
    <submittedName>
        <fullName evidence="12">Uncharacterized protein</fullName>
    </submittedName>
</protein>
<feature type="region of interest" description="Disordered" evidence="9">
    <location>
        <begin position="86"/>
        <end position="125"/>
    </location>
</feature>
<feature type="repeat" description="WD" evidence="7">
    <location>
        <begin position="1382"/>
        <end position="1422"/>
    </location>
</feature>
<dbReference type="SMART" id="SM00666">
    <property type="entry name" value="PB1"/>
    <property type="match status" value="1"/>
</dbReference>
<evidence type="ECO:0000256" key="9">
    <source>
        <dbReference type="SAM" id="MobiDB-lite"/>
    </source>
</evidence>
<dbReference type="PROSITE" id="PS00108">
    <property type="entry name" value="PROTEIN_KINASE_ST"/>
    <property type="match status" value="1"/>
</dbReference>
<evidence type="ECO:0000256" key="8">
    <source>
        <dbReference type="PROSITE-ProRule" id="PRU10141"/>
    </source>
</evidence>
<dbReference type="SUPFAM" id="SSF54277">
    <property type="entry name" value="CAD &amp; PB1 domains"/>
    <property type="match status" value="1"/>
</dbReference>
<dbReference type="InterPro" id="IPR008271">
    <property type="entry name" value="Ser/Thr_kinase_AS"/>
</dbReference>
<dbReference type="SUPFAM" id="SSF50978">
    <property type="entry name" value="WD40 repeat-like"/>
    <property type="match status" value="1"/>
</dbReference>
<feature type="region of interest" description="Disordered" evidence="9">
    <location>
        <begin position="1026"/>
        <end position="1074"/>
    </location>
</feature>
<feature type="repeat" description="WD" evidence="7">
    <location>
        <begin position="1521"/>
        <end position="1534"/>
    </location>
</feature>
<dbReference type="EMBL" id="BRXX01000511">
    <property type="protein sequence ID" value="GMI15104.1"/>
    <property type="molecule type" value="Genomic_DNA"/>
</dbReference>
<reference evidence="13" key="1">
    <citation type="journal article" date="2023" name="Commun. Biol.">
        <title>Genome analysis of Parmales, the sister group of diatoms, reveals the evolutionary specialization of diatoms from phago-mixotrophs to photoautotrophs.</title>
        <authorList>
            <person name="Ban H."/>
            <person name="Sato S."/>
            <person name="Yoshikawa S."/>
            <person name="Yamada K."/>
            <person name="Nakamura Y."/>
            <person name="Ichinomiya M."/>
            <person name="Sato N."/>
            <person name="Blanc-Mathieu R."/>
            <person name="Endo H."/>
            <person name="Kuwata A."/>
            <person name="Ogata H."/>
        </authorList>
    </citation>
    <scope>NUCLEOTIDE SEQUENCE [LARGE SCALE GENOMIC DNA]</scope>
    <source>
        <strain evidence="13">NIES 3699</strain>
    </source>
</reference>
<feature type="domain" description="Protein kinase" evidence="10">
    <location>
        <begin position="373"/>
        <end position="727"/>
    </location>
</feature>
<sequence>MSSSPPPEETHDSGAGRVVESPHKGKVFETNFSSSPFQSSTHDQQQQAHQQELSPLHAPEGSGLRNTPLQSPEHHTYGEAFTLGAGFIGGHHGSPLGGQPEQGHTGGNYLHDEQQRQPHSPQDQQLFTPSTDFSTIHAASSNIKVTPLIKLKCYHKHDIRAISIFEGTSFRSLKQRLAQDYGFEVSLKYEDPDGDYITLSCQNDLNELFASVLEFKQRAVKVLVDVTGQEKDAGSQRVLLSPTPTASAATLNPLPTAGAGAIDLGESSTSLLADKHQTTTPVVVASNLSQASNHTSNFRGTCVATATVDDDCKLVEALPSDHLPNSAKLLQSLRPIPSEAEPDTNSTPSISTISRPPQNTAFHTNEDEPKIRWQRAELIGSGAFGRVYLGLNLDTGQLMAVKHLDMSEVSGKELKALENEVQTLKGLQHENIVQYLGCDFSHDDTKSGSDEKISSEGAGDEMNDTASTNSSGMLSNHPGANSSASRIKGNFSIFLEYVSGGSVRSLLDKFGSLSEDLVKNYSRQILLGLEYLHHNGIAHRDIKAANMLITNDGVIKLADFGAAKRITRNTTTDLSLVLNSGDHSVVNNSGDAVEKDDAEKIMQLFREQGGDNDSNNMNASLRSTRGAKGTPLWMAPEVIKETLARNGWKKADLWSVGCTVIEMATGKPPWSQYSNAVTAMYHIACMNDPPTFPENMSSDGRAFLDICFNRDPVKRGDVSSMIMHPWIMGFAGSGRGRNLRSKASSRYVASRGGNSNYGPLDAEPVRPSTSAGERLWTAGMGAERWERDKKERKKKESKESEKVAMSARAQEQIDSPLGDSIATQLKPPEKAEPTSSRLALMPPTTAVPTGAESRIYTSPEPNLAQKQPKSKSGTGKKKGKGKHRRSTSKTRGSAEVDKDKDKDKEWGRDKDDSDKKQSRHLTHRRNRSLSSETERDQQQLLSVMSSSPQPYEFSSPPEKKRPPKVDTAYLLPAELDVDSAHSSPKLAQSKVTGISVDITSRDLRPLKSPVRLIGSPSLLSASVQQHQQHLQSSSTLTPSRLNHEFEGGAVSSGKKRGFGRDKERRRRKEKDGLENIITSTTSAVGEDDLAVPPPFALKRSTSLESTTHENAQLLSLLRRSTTAALKNLDGQSDSLIDELLPKRAATSMGVAAPFQNRRAYGSDDDGSMDYGSMSAESMNTSMEFEPLSTGASVAPLQIKPLSNAPLSGFKHGDKDEGYKTTNHQSSLHTSSNTSATSKNNSNSNSNNNTNPSSPRQFDSSLDNSIDSVQENNASTMAALESMQLHKLDREKRETLRSTGKEKKKRSESDASTPSYISVKEDRRRRLTDPRTHSGPEEFGLLDSPLNTSLKSSSRHIPPLAPTTKNSDEYITPTQPENKGIVLTGHSGVVNHVSKFHTNLVISGGSDATVRIWNVQRGLCVGRCSDLAEGGHFASGEKQSAVTALTTVNSESGNNIVTGTENGYIRVWELGRSESGDANLQSKFHAHKGRITCLVSESDGGSDSINDGGLPEPSLINSYPRLVSGGADRTVRLWDPRLRKPQVFLFKGHTDTVNALLLDSSRSCIVSGGRDQSVRIWDIRTGRQRCEKLEHFGSVNCLAISKENNGGDYLSSGRDGVICLWKRGSGEFVRSLRQGPNAKAVSCMSVKNGEGIDGGSRSVSGSSDGALRLWDHNRGKCLRVLSGHMGAVTATAWCAIPGHVVSGGMDGKVRMWDCRAGRCTQYIQAHSGGVTSLVVDRNWICSSSRDGSLRVWNTAAE</sequence>
<dbReference type="InterPro" id="IPR019775">
    <property type="entry name" value="WD40_repeat_CS"/>
</dbReference>
<evidence type="ECO:0000256" key="2">
    <source>
        <dbReference type="ARBA" id="ARBA00022679"/>
    </source>
</evidence>
<dbReference type="PROSITE" id="PS50294">
    <property type="entry name" value="WD_REPEATS_REGION"/>
    <property type="match status" value="4"/>
</dbReference>
<dbReference type="Pfam" id="PF00564">
    <property type="entry name" value="PB1"/>
    <property type="match status" value="1"/>
</dbReference>
<dbReference type="PROSITE" id="PS00107">
    <property type="entry name" value="PROTEIN_KINASE_ATP"/>
    <property type="match status" value="1"/>
</dbReference>
<feature type="compositionally biased region" description="Polar residues" evidence="9">
    <location>
        <begin position="938"/>
        <end position="949"/>
    </location>
</feature>
<evidence type="ECO:0000256" key="3">
    <source>
        <dbReference type="ARBA" id="ARBA00022737"/>
    </source>
</evidence>
<dbReference type="PRINTS" id="PR00320">
    <property type="entry name" value="GPROTEINBRPT"/>
</dbReference>
<dbReference type="Gene3D" id="3.30.200.20">
    <property type="entry name" value="Phosphorylase Kinase, domain 1"/>
    <property type="match status" value="1"/>
</dbReference>
<dbReference type="PANTHER" id="PTHR48016">
    <property type="entry name" value="MAP KINASE KINASE KINASE SSK2-RELATED-RELATED"/>
    <property type="match status" value="1"/>
</dbReference>
<dbReference type="SUPFAM" id="SSF50998">
    <property type="entry name" value="Quinoprotein alcohol dehydrogenase-like"/>
    <property type="match status" value="1"/>
</dbReference>
<feature type="compositionally biased region" description="Basic and acidic residues" evidence="9">
    <location>
        <begin position="8"/>
        <end position="27"/>
    </location>
</feature>
<organism evidence="12 13">
    <name type="scientific">Triparma verrucosa</name>
    <dbReference type="NCBI Taxonomy" id="1606542"/>
    <lineage>
        <taxon>Eukaryota</taxon>
        <taxon>Sar</taxon>
        <taxon>Stramenopiles</taxon>
        <taxon>Ochrophyta</taxon>
        <taxon>Bolidophyceae</taxon>
        <taxon>Parmales</taxon>
        <taxon>Triparmaceae</taxon>
        <taxon>Triparma</taxon>
    </lineage>
</organism>
<feature type="compositionally biased region" description="Gly residues" evidence="9">
    <location>
        <begin position="86"/>
        <end position="96"/>
    </location>
</feature>
<keyword evidence="4 8" id="KW-0547">Nucleotide-binding</keyword>
<keyword evidence="2" id="KW-0808">Transferase</keyword>
<dbReference type="InterPro" id="IPR017441">
    <property type="entry name" value="Protein_kinase_ATP_BS"/>
</dbReference>
<dbReference type="InterPro" id="IPR011047">
    <property type="entry name" value="Quinoprotein_ADH-like_sf"/>
</dbReference>
<keyword evidence="5" id="KW-0418">Kinase</keyword>
<dbReference type="PROSITE" id="PS50082">
    <property type="entry name" value="WD_REPEATS_2"/>
    <property type="match status" value="6"/>
</dbReference>
<name>A0A9W7FN46_9STRA</name>
<feature type="compositionally biased region" description="Low complexity" evidence="9">
    <location>
        <begin position="1229"/>
        <end position="1253"/>
    </location>
</feature>
<comment type="caution">
    <text evidence="12">The sequence shown here is derived from an EMBL/GenBank/DDBJ whole genome shotgun (WGS) entry which is preliminary data.</text>
</comment>
<dbReference type="Gene3D" id="3.10.20.90">
    <property type="entry name" value="Phosphatidylinositol 3-kinase Catalytic Subunit, Chain A, domain 1"/>
    <property type="match status" value="1"/>
</dbReference>
<feature type="repeat" description="WD" evidence="7">
    <location>
        <begin position="1545"/>
        <end position="1586"/>
    </location>
</feature>
<dbReference type="SUPFAM" id="SSF56112">
    <property type="entry name" value="Protein kinase-like (PK-like)"/>
    <property type="match status" value="1"/>
</dbReference>
<dbReference type="InterPro" id="IPR015943">
    <property type="entry name" value="WD40/YVTN_repeat-like_dom_sf"/>
</dbReference>
<dbReference type="Gene3D" id="1.10.510.10">
    <property type="entry name" value="Transferase(Phosphotransferase) domain 1"/>
    <property type="match status" value="2"/>
</dbReference>
<keyword evidence="3" id="KW-0677">Repeat</keyword>
<dbReference type="InterPro" id="IPR000719">
    <property type="entry name" value="Prot_kinase_dom"/>
</dbReference>
<feature type="region of interest" description="Disordered" evidence="9">
    <location>
        <begin position="1204"/>
        <end position="1262"/>
    </location>
</feature>
<dbReference type="PROSITE" id="PS00678">
    <property type="entry name" value="WD_REPEATS_1"/>
    <property type="match status" value="3"/>
</dbReference>
<evidence type="ECO:0000256" key="7">
    <source>
        <dbReference type="PROSITE-ProRule" id="PRU00221"/>
    </source>
</evidence>
<feature type="region of interest" description="Disordered" evidence="9">
    <location>
        <begin position="444"/>
        <end position="481"/>
    </location>
</feature>
<feature type="compositionally biased region" description="Low complexity" evidence="9">
    <location>
        <begin position="1026"/>
        <end position="1039"/>
    </location>
</feature>
<keyword evidence="1 7" id="KW-0853">WD repeat</keyword>
<dbReference type="InterPro" id="IPR053793">
    <property type="entry name" value="PB1-like"/>
</dbReference>
<feature type="compositionally biased region" description="Basic and acidic residues" evidence="9">
    <location>
        <begin position="783"/>
        <end position="802"/>
    </location>
</feature>
<feature type="compositionally biased region" description="Basic and acidic residues" evidence="9">
    <location>
        <begin position="892"/>
        <end position="916"/>
    </location>
</feature>
<feature type="region of interest" description="Disordered" evidence="9">
    <location>
        <begin position="1281"/>
        <end position="1370"/>
    </location>
</feature>
<feature type="compositionally biased region" description="Basic and acidic residues" evidence="9">
    <location>
        <begin position="444"/>
        <end position="454"/>
    </location>
</feature>
<feature type="compositionally biased region" description="Basic residues" evidence="9">
    <location>
        <begin position="1053"/>
        <end position="1068"/>
    </location>
</feature>
<evidence type="ECO:0000313" key="12">
    <source>
        <dbReference type="EMBL" id="GMI15104.1"/>
    </source>
</evidence>
<feature type="domain" description="PB1" evidence="11">
    <location>
        <begin position="148"/>
        <end position="227"/>
    </location>
</feature>
<dbReference type="Pfam" id="PF00400">
    <property type="entry name" value="WD40"/>
    <property type="match status" value="7"/>
</dbReference>
<dbReference type="InterPro" id="IPR036322">
    <property type="entry name" value="WD40_repeat_dom_sf"/>
</dbReference>